<feature type="non-terminal residue" evidence="1">
    <location>
        <position position="1"/>
    </location>
</feature>
<protein>
    <submittedName>
        <fullName evidence="1">Uncharacterized protein</fullName>
    </submittedName>
</protein>
<proteinExistence type="predicted"/>
<sequence>RGSVDRLLVSELAHDDLTLAVRLALNEALYLRRESPPKTPSQSRSILIDAGIRMWGVPRVFAASVALALAATADDHVTVSAFRATSDRLARIDLATRQGLVDLLADLEVDAHPGKSLEEFFSESNKNDAHTDHVIVTSADTAEDREFCQSLRCYDVPSLYLATVNRNGEFRLIHQGAHGRRIVCEATLSLDEVQVLRSRPRLPLLGKDEDLPAIFRLENFPLRAANHHRGQNWYVRDVGVFHISSDRRLLLWDRPNYGPLQLAEFVSTKAKV</sequence>
<comment type="caution">
    <text evidence="1">The sequence shown here is derived from an EMBL/GenBank/DDBJ whole genome shotgun (WGS) entry which is preliminary data.</text>
</comment>
<name>X0VTE5_9ZZZZ</name>
<evidence type="ECO:0000313" key="1">
    <source>
        <dbReference type="EMBL" id="GAG03816.1"/>
    </source>
</evidence>
<organism evidence="1">
    <name type="scientific">marine sediment metagenome</name>
    <dbReference type="NCBI Taxonomy" id="412755"/>
    <lineage>
        <taxon>unclassified sequences</taxon>
        <taxon>metagenomes</taxon>
        <taxon>ecological metagenomes</taxon>
    </lineage>
</organism>
<dbReference type="EMBL" id="BARS01021457">
    <property type="protein sequence ID" value="GAG03816.1"/>
    <property type="molecule type" value="Genomic_DNA"/>
</dbReference>
<dbReference type="AlphaFoldDB" id="X0VTE5"/>
<accession>X0VTE5</accession>
<gene>
    <name evidence="1" type="ORF">S01H1_34457</name>
</gene>
<feature type="non-terminal residue" evidence="1">
    <location>
        <position position="272"/>
    </location>
</feature>
<reference evidence="1" key="1">
    <citation type="journal article" date="2014" name="Front. Microbiol.">
        <title>High frequency of phylogenetically diverse reductive dehalogenase-homologous genes in deep subseafloor sedimentary metagenomes.</title>
        <authorList>
            <person name="Kawai M."/>
            <person name="Futagami T."/>
            <person name="Toyoda A."/>
            <person name="Takaki Y."/>
            <person name="Nishi S."/>
            <person name="Hori S."/>
            <person name="Arai W."/>
            <person name="Tsubouchi T."/>
            <person name="Morono Y."/>
            <person name="Uchiyama I."/>
            <person name="Ito T."/>
            <person name="Fujiyama A."/>
            <person name="Inagaki F."/>
            <person name="Takami H."/>
        </authorList>
    </citation>
    <scope>NUCLEOTIDE SEQUENCE</scope>
    <source>
        <strain evidence="1">Expedition CK06-06</strain>
    </source>
</reference>